<sequence>MSLVRVHVYYSGRVQGVGFRYTVKSLVPGYDVLGIIRNLPDGRVELIAEGEQTEL</sequence>
<dbReference type="Gene3D" id="3.30.70.100">
    <property type="match status" value="1"/>
</dbReference>
<dbReference type="InterPro" id="IPR001792">
    <property type="entry name" value="Acylphosphatase-like_dom"/>
</dbReference>
<evidence type="ECO:0000259" key="1">
    <source>
        <dbReference type="PROSITE" id="PS51160"/>
    </source>
</evidence>
<feature type="non-terminal residue" evidence="2">
    <location>
        <position position="55"/>
    </location>
</feature>
<organism evidence="2">
    <name type="scientific">marine metagenome</name>
    <dbReference type="NCBI Taxonomy" id="408172"/>
    <lineage>
        <taxon>unclassified sequences</taxon>
        <taxon>metagenomes</taxon>
        <taxon>ecological metagenomes</taxon>
    </lineage>
</organism>
<dbReference type="InterPro" id="IPR036046">
    <property type="entry name" value="Acylphosphatase-like_dom_sf"/>
</dbReference>
<dbReference type="PROSITE" id="PS51160">
    <property type="entry name" value="ACYLPHOSPHATASE_3"/>
    <property type="match status" value="1"/>
</dbReference>
<accession>A0A382AAQ1</accession>
<proteinExistence type="predicted"/>
<protein>
    <recommendedName>
        <fullName evidence="1">Acylphosphatase-like domain-containing protein</fullName>
    </recommendedName>
</protein>
<dbReference type="InterPro" id="IPR020456">
    <property type="entry name" value="Acylphosphatase"/>
</dbReference>
<dbReference type="Pfam" id="PF00708">
    <property type="entry name" value="Acylphosphatase"/>
    <property type="match status" value="1"/>
</dbReference>
<dbReference type="EMBL" id="UINC01024478">
    <property type="protein sequence ID" value="SVA98172.1"/>
    <property type="molecule type" value="Genomic_DNA"/>
</dbReference>
<name>A0A382AAQ1_9ZZZZ</name>
<dbReference type="PANTHER" id="PTHR47268:SF4">
    <property type="entry name" value="ACYLPHOSPHATASE"/>
    <property type="match status" value="1"/>
</dbReference>
<gene>
    <name evidence="2" type="ORF">METZ01_LOCUS151026</name>
</gene>
<dbReference type="PANTHER" id="PTHR47268">
    <property type="entry name" value="ACYLPHOSPHATASE"/>
    <property type="match status" value="1"/>
</dbReference>
<dbReference type="SUPFAM" id="SSF54975">
    <property type="entry name" value="Acylphosphatase/BLUF domain-like"/>
    <property type="match status" value="1"/>
</dbReference>
<dbReference type="GO" id="GO:0003998">
    <property type="term" value="F:acylphosphatase activity"/>
    <property type="evidence" value="ECO:0007669"/>
    <property type="project" value="InterPro"/>
</dbReference>
<evidence type="ECO:0000313" key="2">
    <source>
        <dbReference type="EMBL" id="SVA98172.1"/>
    </source>
</evidence>
<feature type="domain" description="Acylphosphatase-like" evidence="1">
    <location>
        <begin position="5"/>
        <end position="55"/>
    </location>
</feature>
<dbReference type="AlphaFoldDB" id="A0A382AAQ1"/>
<reference evidence="2" key="1">
    <citation type="submission" date="2018-05" db="EMBL/GenBank/DDBJ databases">
        <authorList>
            <person name="Lanie J.A."/>
            <person name="Ng W.-L."/>
            <person name="Kazmierczak K.M."/>
            <person name="Andrzejewski T.M."/>
            <person name="Davidsen T.M."/>
            <person name="Wayne K.J."/>
            <person name="Tettelin H."/>
            <person name="Glass J.I."/>
            <person name="Rusch D."/>
            <person name="Podicherti R."/>
            <person name="Tsui H.-C.T."/>
            <person name="Winkler M.E."/>
        </authorList>
    </citation>
    <scope>NUCLEOTIDE SEQUENCE</scope>
</reference>